<comment type="caution">
    <text evidence="3">The sequence shown here is derived from an EMBL/GenBank/DDBJ whole genome shotgun (WGS) entry which is preliminary data.</text>
</comment>
<dbReference type="EMBL" id="JANBPU010000039">
    <property type="protein sequence ID" value="KAJ1918698.1"/>
    <property type="molecule type" value="Genomic_DNA"/>
</dbReference>
<keyword evidence="2" id="KW-0812">Transmembrane</keyword>
<feature type="region of interest" description="Disordered" evidence="1">
    <location>
        <begin position="1"/>
        <end position="41"/>
    </location>
</feature>
<name>A0A9W7ZXE8_9FUNG</name>
<evidence type="ECO:0000256" key="2">
    <source>
        <dbReference type="SAM" id="Phobius"/>
    </source>
</evidence>
<dbReference type="AlphaFoldDB" id="A0A9W7ZXE8"/>
<feature type="region of interest" description="Disordered" evidence="1">
    <location>
        <begin position="236"/>
        <end position="259"/>
    </location>
</feature>
<evidence type="ECO:0000313" key="4">
    <source>
        <dbReference type="Proteomes" id="UP001150538"/>
    </source>
</evidence>
<proteinExistence type="predicted"/>
<keyword evidence="2" id="KW-0472">Membrane</keyword>
<organism evidence="3 4">
    <name type="scientific">Mycoemilia scoparia</name>
    <dbReference type="NCBI Taxonomy" id="417184"/>
    <lineage>
        <taxon>Eukaryota</taxon>
        <taxon>Fungi</taxon>
        <taxon>Fungi incertae sedis</taxon>
        <taxon>Zoopagomycota</taxon>
        <taxon>Kickxellomycotina</taxon>
        <taxon>Kickxellomycetes</taxon>
        <taxon>Kickxellales</taxon>
        <taxon>Kickxellaceae</taxon>
        <taxon>Mycoemilia</taxon>
    </lineage>
</organism>
<reference evidence="3" key="1">
    <citation type="submission" date="2022-07" db="EMBL/GenBank/DDBJ databases">
        <title>Phylogenomic reconstructions and comparative analyses of Kickxellomycotina fungi.</title>
        <authorList>
            <person name="Reynolds N.K."/>
            <person name="Stajich J.E."/>
            <person name="Barry K."/>
            <person name="Grigoriev I.V."/>
            <person name="Crous P."/>
            <person name="Smith M.E."/>
        </authorList>
    </citation>
    <scope>NUCLEOTIDE SEQUENCE</scope>
    <source>
        <strain evidence="3">NBRC 100468</strain>
    </source>
</reference>
<evidence type="ECO:0000256" key="1">
    <source>
        <dbReference type="SAM" id="MobiDB-lite"/>
    </source>
</evidence>
<keyword evidence="2" id="KW-1133">Transmembrane helix</keyword>
<protein>
    <submittedName>
        <fullName evidence="3">Uncharacterized protein</fullName>
    </submittedName>
</protein>
<sequence length="451" mass="49018">MNPYSANSHTHNGLGLEEGEPGGHDSLNNVTGKAHESSPVERATRALKDYIDAFSGDWKRDSEDKAKDDSFSNFAYTNSQMPRSAPSLKEKARYRTGKGYITVVKANEPLDINFKSAGAAATMPTTATTTPGRSYNYGGYQESLYPLTANEFGRGDRSPAALASAVLLRDVDNDHEHHLVSTTTLNTAHTNYRDQAHAPGKDYITGADHDGLYTLDNTLISDEALRRVRRGEKLDGLNISGKPGASEDKEGGAKAKSTKKKGMGRVGNVLIFVTLILLLIGGIIATGILWPRKPTIEITGVNGTQAAQIVWDPQTSNYQVNFAFMVRSTMKNRNFYTFEPSKIGLRVAIPEGNLGSSTASPPRLELKKRETGSFSHQVSVTSKATSPDGPFMRALMLACAPSSFPLPYPNSQSLRGKPMEMEFTFTVESNKMGLAESTTTITQILNCPRQS</sequence>
<keyword evidence="4" id="KW-1185">Reference proteome</keyword>
<gene>
    <name evidence="3" type="ORF">H4219_002420</name>
</gene>
<feature type="compositionally biased region" description="Polar residues" evidence="1">
    <location>
        <begin position="1"/>
        <end position="11"/>
    </location>
</feature>
<feature type="transmembrane region" description="Helical" evidence="2">
    <location>
        <begin position="269"/>
        <end position="290"/>
    </location>
</feature>
<accession>A0A9W7ZXE8</accession>
<evidence type="ECO:0000313" key="3">
    <source>
        <dbReference type="EMBL" id="KAJ1918698.1"/>
    </source>
</evidence>
<dbReference type="Proteomes" id="UP001150538">
    <property type="component" value="Unassembled WGS sequence"/>
</dbReference>